<dbReference type="GO" id="GO:0005975">
    <property type="term" value="P:carbohydrate metabolic process"/>
    <property type="evidence" value="ECO:0007669"/>
    <property type="project" value="InterPro"/>
</dbReference>
<protein>
    <submittedName>
        <fullName evidence="3">Peptidoglycan/xylan/chitin deacetylase (PgdA/CDA1 family)</fullName>
    </submittedName>
</protein>
<organism evidence="3 4">
    <name type="scientific">Sphaerisporangium rubeum</name>
    <dbReference type="NCBI Taxonomy" id="321317"/>
    <lineage>
        <taxon>Bacteria</taxon>
        <taxon>Bacillati</taxon>
        <taxon>Actinomycetota</taxon>
        <taxon>Actinomycetes</taxon>
        <taxon>Streptosporangiales</taxon>
        <taxon>Streptosporangiaceae</taxon>
        <taxon>Sphaerisporangium</taxon>
    </lineage>
</organism>
<evidence type="ECO:0000313" key="4">
    <source>
        <dbReference type="Proteomes" id="UP000555564"/>
    </source>
</evidence>
<dbReference type="InterPro" id="IPR050248">
    <property type="entry name" value="Polysacc_deacetylase_ArnD"/>
</dbReference>
<evidence type="ECO:0000313" key="3">
    <source>
        <dbReference type="EMBL" id="MBB6473927.1"/>
    </source>
</evidence>
<dbReference type="AlphaFoldDB" id="A0A7X0M748"/>
<reference evidence="3 4" key="1">
    <citation type="submission" date="2020-08" db="EMBL/GenBank/DDBJ databases">
        <title>Sequencing the genomes of 1000 actinobacteria strains.</title>
        <authorList>
            <person name="Klenk H.-P."/>
        </authorList>
    </citation>
    <scope>NUCLEOTIDE SEQUENCE [LARGE SCALE GENOMIC DNA]</scope>
    <source>
        <strain evidence="3 4">DSM 44936</strain>
    </source>
</reference>
<accession>A0A7X0M748</accession>
<keyword evidence="4" id="KW-1185">Reference proteome</keyword>
<dbReference type="SUPFAM" id="SSF88713">
    <property type="entry name" value="Glycoside hydrolase/deacetylase"/>
    <property type="match status" value="1"/>
</dbReference>
<dbReference type="InterPro" id="IPR011330">
    <property type="entry name" value="Glyco_hydro/deAcase_b/a-brl"/>
</dbReference>
<comment type="caution">
    <text evidence="3">The sequence shown here is derived from an EMBL/GenBank/DDBJ whole genome shotgun (WGS) entry which is preliminary data.</text>
</comment>
<sequence>MRRGVGYAALAAGVGGLVYAGPAAAWLGGVRRVVPGLAGVGEPGHVALTFDDGPDPVSTPCFLRELGRLECRATFFVLGEMLERHPRVGRRIAEEGHEVAVHGWRHTAAPLARPGAVAAGVGAAVRLVREVTGVSPEWYRPPYGVLSTEALLAARVWGLRPVLWTAWGRDWTASATRESVLATLTPGLRGGATVLLHDSDHTCASGAWRSALGALPEVVAYCRAAGLRVGPLGEHGVGRRGGHGGSSLRSGCQVTVSGGGRG</sequence>
<dbReference type="PROSITE" id="PS51677">
    <property type="entry name" value="NODB"/>
    <property type="match status" value="1"/>
</dbReference>
<feature type="domain" description="NodB homology" evidence="2">
    <location>
        <begin position="44"/>
        <end position="230"/>
    </location>
</feature>
<evidence type="ECO:0000256" key="1">
    <source>
        <dbReference type="SAM" id="MobiDB-lite"/>
    </source>
</evidence>
<dbReference type="EMBL" id="JACHIU010000001">
    <property type="protein sequence ID" value="MBB6473927.1"/>
    <property type="molecule type" value="Genomic_DNA"/>
</dbReference>
<dbReference type="Gene3D" id="3.20.20.370">
    <property type="entry name" value="Glycoside hydrolase/deacetylase"/>
    <property type="match status" value="1"/>
</dbReference>
<dbReference type="PANTHER" id="PTHR10587">
    <property type="entry name" value="GLYCOSYL TRANSFERASE-RELATED"/>
    <property type="match status" value="1"/>
</dbReference>
<dbReference type="Proteomes" id="UP000555564">
    <property type="component" value="Unassembled WGS sequence"/>
</dbReference>
<gene>
    <name evidence="3" type="ORF">BJ992_003358</name>
</gene>
<dbReference type="Pfam" id="PF01522">
    <property type="entry name" value="Polysacc_deac_1"/>
    <property type="match status" value="1"/>
</dbReference>
<dbReference type="InterPro" id="IPR002509">
    <property type="entry name" value="NODB_dom"/>
</dbReference>
<proteinExistence type="predicted"/>
<evidence type="ECO:0000259" key="2">
    <source>
        <dbReference type="PROSITE" id="PS51677"/>
    </source>
</evidence>
<name>A0A7X0M748_9ACTN</name>
<feature type="region of interest" description="Disordered" evidence="1">
    <location>
        <begin position="238"/>
        <end position="262"/>
    </location>
</feature>
<dbReference type="RefSeq" id="WP_343072705.1">
    <property type="nucleotide sequence ID" value="NZ_BAAALO010000078.1"/>
</dbReference>
<dbReference type="PANTHER" id="PTHR10587:SF137">
    <property type="entry name" value="4-DEOXY-4-FORMAMIDO-L-ARABINOSE-PHOSPHOUNDECAPRENOL DEFORMYLASE ARND-RELATED"/>
    <property type="match status" value="1"/>
</dbReference>
<dbReference type="CDD" id="cd10959">
    <property type="entry name" value="CE4_NodB_like_3"/>
    <property type="match status" value="1"/>
</dbReference>
<dbReference type="GO" id="GO:0016810">
    <property type="term" value="F:hydrolase activity, acting on carbon-nitrogen (but not peptide) bonds"/>
    <property type="evidence" value="ECO:0007669"/>
    <property type="project" value="InterPro"/>
</dbReference>